<dbReference type="PANTHER" id="PTHR10668">
    <property type="entry name" value="PHYTOENE DEHYDROGENASE"/>
    <property type="match status" value="1"/>
</dbReference>
<dbReference type="GO" id="GO:0016491">
    <property type="term" value="F:oxidoreductase activity"/>
    <property type="evidence" value="ECO:0007669"/>
    <property type="project" value="UniProtKB-KW"/>
</dbReference>
<protein>
    <recommendedName>
        <fullName evidence="3">Pyridine nucleotide-disulfide oxidoreductase domain-containing protein 2</fullName>
    </recommendedName>
</protein>
<dbReference type="Pfam" id="PF01593">
    <property type="entry name" value="Amino_oxidase"/>
    <property type="match status" value="1"/>
</dbReference>
<sequence length="547" mass="58627">MARHGKYDCLIIGGGHNGLVCAAYLAKAGRKVCVLERRHLLGGCATTEELWPGYKVSTAAYVISLFQTQIIRELALTENGLKILPRTPSSFTPLPDGRSLTLGPDAAMCEREISKFSMRDATAYPRYNELLSRVAAALEPTLSEAAPDPLPMPESWRKIGLGKKLRDGKKLWAMHGALKNLGDAMPEAIELLTAAARPILDRWFESDALKATLATDAIIGAFTSISSPGSAYVLLHHVMGEAGGARGVWGYVEGGMGGLADSLEKVCTQLGVDIRRESPVHAIHTDKSGVSGLGLIDGSQLEAHVVASSVDANLTFKKMLDPAVLPDDFRAAVNRIDYASASAKVNLALSEPPNFTCLPSTGVMPHHHGTMHVGPTMDYIDHAYDDAKYGRPSVNPVLEITMPTSVDRTIAPEGKHILSMFVQYAPYDLADGPDGPTSWDDVKESFADRCVAALAEYAPNVPAAIEHRQVLSPLDLERVYGLTGGNIMQGAMGPHQLYCFRPVAGWADHRTPVPGLYLCGAASHPGGGVMGSCGRNAATEILRDKSW</sequence>
<organism evidence="5 6">
    <name type="scientific">Adhaeretor mobilis</name>
    <dbReference type="NCBI Taxonomy" id="1930276"/>
    <lineage>
        <taxon>Bacteria</taxon>
        <taxon>Pseudomonadati</taxon>
        <taxon>Planctomycetota</taxon>
        <taxon>Planctomycetia</taxon>
        <taxon>Pirellulales</taxon>
        <taxon>Lacipirellulaceae</taxon>
        <taxon>Adhaeretor</taxon>
    </lineage>
</organism>
<comment type="subunit">
    <text evidence="2">Interacts with COX5B; this interaction may contribute to localize PYROXD2 to the inner face of the inner mitochondrial membrane.</text>
</comment>
<dbReference type="Proteomes" id="UP000319852">
    <property type="component" value="Chromosome"/>
</dbReference>
<evidence type="ECO:0000259" key="4">
    <source>
        <dbReference type="Pfam" id="PF01593"/>
    </source>
</evidence>
<feature type="domain" description="Amine oxidase" evidence="4">
    <location>
        <begin position="18"/>
        <end position="542"/>
    </location>
</feature>
<dbReference type="OrthoDB" id="9814556at2"/>
<dbReference type="KEGG" id="amob:HG15A2_47660"/>
<gene>
    <name evidence="5" type="primary">crtI</name>
    <name evidence="5" type="ORF">HG15A2_47660</name>
</gene>
<dbReference type="PANTHER" id="PTHR10668:SF103">
    <property type="entry name" value="PYRIDINE NUCLEOTIDE-DISULFIDE OXIDOREDUCTASE DOMAIN-CONTAINING PROTEIN 2"/>
    <property type="match status" value="1"/>
</dbReference>
<comment type="function">
    <text evidence="1">Probable oxidoreductase that may play a role as regulator of mitochondrial function.</text>
</comment>
<reference evidence="5 6" key="1">
    <citation type="submission" date="2019-02" db="EMBL/GenBank/DDBJ databases">
        <title>Deep-cultivation of Planctomycetes and their phenomic and genomic characterization uncovers novel biology.</title>
        <authorList>
            <person name="Wiegand S."/>
            <person name="Jogler M."/>
            <person name="Boedeker C."/>
            <person name="Pinto D."/>
            <person name="Vollmers J."/>
            <person name="Rivas-Marin E."/>
            <person name="Kohn T."/>
            <person name="Peeters S.H."/>
            <person name="Heuer A."/>
            <person name="Rast P."/>
            <person name="Oberbeckmann S."/>
            <person name="Bunk B."/>
            <person name="Jeske O."/>
            <person name="Meyerdierks A."/>
            <person name="Storesund J.E."/>
            <person name="Kallscheuer N."/>
            <person name="Luecker S."/>
            <person name="Lage O.M."/>
            <person name="Pohl T."/>
            <person name="Merkel B.J."/>
            <person name="Hornburger P."/>
            <person name="Mueller R.-W."/>
            <person name="Bruemmer F."/>
            <person name="Labrenz M."/>
            <person name="Spormann A.M."/>
            <person name="Op den Camp H."/>
            <person name="Overmann J."/>
            <person name="Amann R."/>
            <person name="Jetten M.S.M."/>
            <person name="Mascher T."/>
            <person name="Medema M.H."/>
            <person name="Devos D.P."/>
            <person name="Kaster A.-K."/>
            <person name="Ovreas L."/>
            <person name="Rohde M."/>
            <person name="Galperin M.Y."/>
            <person name="Jogler C."/>
        </authorList>
    </citation>
    <scope>NUCLEOTIDE SEQUENCE [LARGE SCALE GENOMIC DNA]</scope>
    <source>
        <strain evidence="5 6">HG15A2</strain>
    </source>
</reference>
<evidence type="ECO:0000256" key="3">
    <source>
        <dbReference type="ARBA" id="ARBA00040298"/>
    </source>
</evidence>
<evidence type="ECO:0000313" key="6">
    <source>
        <dbReference type="Proteomes" id="UP000319852"/>
    </source>
</evidence>
<keyword evidence="6" id="KW-1185">Reference proteome</keyword>
<evidence type="ECO:0000256" key="2">
    <source>
        <dbReference type="ARBA" id="ARBA00038825"/>
    </source>
</evidence>
<proteinExistence type="predicted"/>
<dbReference type="SUPFAM" id="SSF51905">
    <property type="entry name" value="FAD/NAD(P)-binding domain"/>
    <property type="match status" value="1"/>
</dbReference>
<dbReference type="AlphaFoldDB" id="A0A517N2R3"/>
<keyword evidence="5" id="KW-0560">Oxidoreductase</keyword>
<dbReference type="RefSeq" id="WP_145063607.1">
    <property type="nucleotide sequence ID" value="NZ_CP036263.1"/>
</dbReference>
<dbReference type="Gene3D" id="3.50.50.60">
    <property type="entry name" value="FAD/NAD(P)-binding domain"/>
    <property type="match status" value="2"/>
</dbReference>
<name>A0A517N2R3_9BACT</name>
<dbReference type="InterPro" id="IPR002937">
    <property type="entry name" value="Amino_oxidase"/>
</dbReference>
<dbReference type="EMBL" id="CP036263">
    <property type="protein sequence ID" value="QDT01424.1"/>
    <property type="molecule type" value="Genomic_DNA"/>
</dbReference>
<evidence type="ECO:0000313" key="5">
    <source>
        <dbReference type="EMBL" id="QDT01424.1"/>
    </source>
</evidence>
<evidence type="ECO:0000256" key="1">
    <source>
        <dbReference type="ARBA" id="ARBA00037217"/>
    </source>
</evidence>
<accession>A0A517N2R3</accession>
<dbReference type="InterPro" id="IPR036188">
    <property type="entry name" value="FAD/NAD-bd_sf"/>
</dbReference>